<evidence type="ECO:0000256" key="1">
    <source>
        <dbReference type="ARBA" id="ARBA00010211"/>
    </source>
</evidence>
<dbReference type="Proteomes" id="UP001320122">
    <property type="component" value="Unassembled WGS sequence"/>
</dbReference>
<dbReference type="Pfam" id="PF01557">
    <property type="entry name" value="FAA_hydrolase"/>
    <property type="match status" value="1"/>
</dbReference>
<name>A0ABS9AAL8_9GAMM</name>
<keyword evidence="5" id="KW-1185">Reference proteome</keyword>
<gene>
    <name evidence="4" type="ORF">HOP51_02290</name>
</gene>
<reference evidence="4 5" key="1">
    <citation type="journal article" date="2021" name="Front. Microbiol.">
        <title>Aerobic Denitrification and Heterotrophic Sulfur Oxidation in the Genus Halomonas Revealed by Six Novel Species Characterizations and Genome-Based Analysis.</title>
        <authorList>
            <person name="Wang L."/>
            <person name="Shao Z."/>
        </authorList>
    </citation>
    <scope>NUCLEOTIDE SEQUENCE [LARGE SCALE GENOMIC DNA]</scope>
    <source>
        <strain evidence="4 5">MCCC 1A11036</strain>
    </source>
</reference>
<keyword evidence="4" id="KW-0378">Hydrolase</keyword>
<dbReference type="SUPFAM" id="SSF56529">
    <property type="entry name" value="FAH"/>
    <property type="match status" value="1"/>
</dbReference>
<dbReference type="Gene3D" id="3.90.850.10">
    <property type="entry name" value="Fumarylacetoacetase-like, C-terminal domain"/>
    <property type="match status" value="1"/>
</dbReference>
<dbReference type="PANTHER" id="PTHR42796">
    <property type="entry name" value="FUMARYLACETOACETATE HYDROLASE DOMAIN-CONTAINING PROTEIN 2A-RELATED"/>
    <property type="match status" value="1"/>
</dbReference>
<evidence type="ECO:0000313" key="5">
    <source>
        <dbReference type="Proteomes" id="UP001320122"/>
    </source>
</evidence>
<dbReference type="PANTHER" id="PTHR42796:SF4">
    <property type="entry name" value="FUMARYLACETOACETATE HYDROLASE DOMAIN-CONTAINING PROTEIN 2A"/>
    <property type="match status" value="1"/>
</dbReference>
<protein>
    <submittedName>
        <fullName evidence="4">Fumarylacetoacetate hydrolase family protein</fullName>
    </submittedName>
</protein>
<dbReference type="RefSeq" id="WP_234272337.1">
    <property type="nucleotide sequence ID" value="NZ_JABFTT010000002.1"/>
</dbReference>
<dbReference type="InterPro" id="IPR051121">
    <property type="entry name" value="FAH"/>
</dbReference>
<dbReference type="InterPro" id="IPR011234">
    <property type="entry name" value="Fumarylacetoacetase-like_C"/>
</dbReference>
<evidence type="ECO:0000259" key="3">
    <source>
        <dbReference type="Pfam" id="PF01557"/>
    </source>
</evidence>
<feature type="domain" description="Fumarylacetoacetase-like C-terminal" evidence="3">
    <location>
        <begin position="72"/>
        <end position="277"/>
    </location>
</feature>
<accession>A0ABS9AAL8</accession>
<dbReference type="InterPro" id="IPR036663">
    <property type="entry name" value="Fumarylacetoacetase_C_sf"/>
</dbReference>
<evidence type="ECO:0000313" key="4">
    <source>
        <dbReference type="EMBL" id="MCE8018952.1"/>
    </source>
</evidence>
<comment type="similarity">
    <text evidence="1">Belongs to the FAH family.</text>
</comment>
<comment type="caution">
    <text evidence="4">The sequence shown here is derived from an EMBL/GenBank/DDBJ whole genome shotgun (WGS) entry which is preliminary data.</text>
</comment>
<sequence>MKLLRFGPKGREKPGLLDADGGIRDLSAHVADINGRHLGRNTLAELAGLDPSRLPQVSPDTRIGPCVGGVGKFICIGLNYSDHAAETGAEVPPEPVIFNKWTSAICGPNDEVIIPRDSRKTDWEVELGVVIGKTARYVAEAGAMAHVAGYCVVNDVSEREFQLERSGTWDKGKGCDTFGPLGPWLVTPEEIADPHQLDLWLEVDGHRYQDGNTRTMVYQIPFLISYLSRFMSLQPGDVISTGTPPGVGMGQKPPVYLQPGQQMRLSIEGLGIQTQRVIAEPSSDT</sequence>
<proteinExistence type="inferred from homology"/>
<dbReference type="EMBL" id="JABFTT010000002">
    <property type="protein sequence ID" value="MCE8018952.1"/>
    <property type="molecule type" value="Genomic_DNA"/>
</dbReference>
<dbReference type="GO" id="GO:0016787">
    <property type="term" value="F:hydrolase activity"/>
    <property type="evidence" value="ECO:0007669"/>
    <property type="project" value="UniProtKB-KW"/>
</dbReference>
<organism evidence="4 5">
    <name type="scientific">Billgrantia zhangzhouensis</name>
    <dbReference type="NCBI Taxonomy" id="2733481"/>
    <lineage>
        <taxon>Bacteria</taxon>
        <taxon>Pseudomonadati</taxon>
        <taxon>Pseudomonadota</taxon>
        <taxon>Gammaproteobacteria</taxon>
        <taxon>Oceanospirillales</taxon>
        <taxon>Halomonadaceae</taxon>
        <taxon>Billgrantia</taxon>
    </lineage>
</organism>
<keyword evidence="2" id="KW-0479">Metal-binding</keyword>
<evidence type="ECO:0000256" key="2">
    <source>
        <dbReference type="ARBA" id="ARBA00022723"/>
    </source>
</evidence>